<evidence type="ECO:0000313" key="2">
    <source>
        <dbReference type="EMBL" id="BBA48491.1"/>
    </source>
</evidence>
<feature type="domain" description="AAA ATPase AAA+ lid" evidence="1">
    <location>
        <begin position="3"/>
        <end position="41"/>
    </location>
</feature>
<dbReference type="InterPro" id="IPR041569">
    <property type="entry name" value="AAA_lid_3"/>
</dbReference>
<reference evidence="2 3" key="1">
    <citation type="journal article" date="2017" name="Biosci. Biotechnol. Biochem.">
        <title>Identification and characterization of a sulfoglycosidase from Bifidobacterium bifidum implicated in mucin glycan utilization.</title>
        <authorList>
            <person name="Katoh T."/>
            <person name="Maeshibu T."/>
            <person name="Kikkawa K."/>
            <person name="Gotoh A."/>
            <person name="Tomabechi Y."/>
            <person name="Nakamura M."/>
            <person name="Liao W.-H."/>
            <person name="Yamaguchi M."/>
            <person name="Ashida H."/>
            <person name="Yamamoto K."/>
            <person name="Katayama T."/>
        </authorList>
    </citation>
    <scope>NUCLEOTIDE SEQUENCE [LARGE SCALE GENOMIC DNA]</scope>
    <source>
        <strain evidence="2 3">JCM 7004</strain>
    </source>
</reference>
<dbReference type="EMBL" id="AP018131">
    <property type="protein sequence ID" value="BBA48491.1"/>
    <property type="molecule type" value="Genomic_DNA"/>
</dbReference>
<sequence>MTDVAERTEGWSGAEVCAIWTEAALVAAKDKRAAIRAGDLMTAFERVEHRPEFRARRH</sequence>
<dbReference type="Proteomes" id="UP000262177">
    <property type="component" value="Chromosome"/>
</dbReference>
<dbReference type="AlphaFoldDB" id="A0A286TDN5"/>
<dbReference type="Pfam" id="PF17862">
    <property type="entry name" value="AAA_lid_3"/>
    <property type="match status" value="1"/>
</dbReference>
<evidence type="ECO:0000259" key="1">
    <source>
        <dbReference type="Pfam" id="PF17862"/>
    </source>
</evidence>
<evidence type="ECO:0000313" key="3">
    <source>
        <dbReference type="Proteomes" id="UP000262177"/>
    </source>
</evidence>
<gene>
    <name evidence="2" type="ORF">BBJK_02206</name>
</gene>
<proteinExistence type="predicted"/>
<protein>
    <recommendedName>
        <fullName evidence="1">AAA ATPase AAA+ lid domain-containing protein</fullName>
    </recommendedName>
</protein>
<accession>A0A286TDN5</accession>
<organism evidence="2 3">
    <name type="scientific">Bifidobacterium bifidum LMG 13195</name>
    <dbReference type="NCBI Taxonomy" id="1207542"/>
    <lineage>
        <taxon>Bacteria</taxon>
        <taxon>Bacillati</taxon>
        <taxon>Actinomycetota</taxon>
        <taxon>Actinomycetes</taxon>
        <taxon>Bifidobacteriales</taxon>
        <taxon>Bifidobacteriaceae</taxon>
        <taxon>Bifidobacterium</taxon>
    </lineage>
</organism>
<dbReference type="Gene3D" id="1.10.8.60">
    <property type="match status" value="1"/>
</dbReference>
<name>A0A286TDN5_BIFBI</name>